<accession>A0A382XCX7</accession>
<sequence length="39" mass="4661">MEIKTNRLRFVDYMGLEAATVYDGKPFFFLFDEIDSHDE</sequence>
<protein>
    <submittedName>
        <fullName evidence="1">Uncharacterized protein</fullName>
    </submittedName>
</protein>
<reference evidence="1" key="1">
    <citation type="submission" date="2018-05" db="EMBL/GenBank/DDBJ databases">
        <authorList>
            <person name="Lanie J.A."/>
            <person name="Ng W.-L."/>
            <person name="Kazmierczak K.M."/>
            <person name="Andrzejewski T.M."/>
            <person name="Davidsen T.M."/>
            <person name="Wayne K.J."/>
            <person name="Tettelin H."/>
            <person name="Glass J.I."/>
            <person name="Rusch D."/>
            <person name="Podicherti R."/>
            <person name="Tsui H.-C.T."/>
            <person name="Winkler M.E."/>
        </authorList>
    </citation>
    <scope>NUCLEOTIDE SEQUENCE</scope>
</reference>
<organism evidence="1">
    <name type="scientific">marine metagenome</name>
    <dbReference type="NCBI Taxonomy" id="408172"/>
    <lineage>
        <taxon>unclassified sequences</taxon>
        <taxon>metagenomes</taxon>
        <taxon>ecological metagenomes</taxon>
    </lineage>
</organism>
<dbReference type="AlphaFoldDB" id="A0A382XCX7"/>
<gene>
    <name evidence="1" type="ORF">METZ01_LOCUS421052</name>
</gene>
<evidence type="ECO:0000313" key="1">
    <source>
        <dbReference type="EMBL" id="SVD68198.1"/>
    </source>
</evidence>
<proteinExistence type="predicted"/>
<name>A0A382XCX7_9ZZZZ</name>
<dbReference type="EMBL" id="UINC01166314">
    <property type="protein sequence ID" value="SVD68198.1"/>
    <property type="molecule type" value="Genomic_DNA"/>
</dbReference>